<keyword evidence="8 16" id="KW-0479">Metal-binding</keyword>
<dbReference type="FunFam" id="3.30.390.30:FF:000015">
    <property type="entry name" value="Nitrite reductase large subunit"/>
    <property type="match status" value="1"/>
</dbReference>
<comment type="cofactor">
    <cofactor evidence="1 15">
        <name>FAD</name>
        <dbReference type="ChEBI" id="CHEBI:57692"/>
    </cofactor>
</comment>
<evidence type="ECO:0000259" key="20">
    <source>
        <dbReference type="Pfam" id="PF07992"/>
    </source>
</evidence>
<comment type="cofactor">
    <cofactor evidence="16">
        <name>siroheme</name>
        <dbReference type="ChEBI" id="CHEBI:60052"/>
    </cofactor>
    <text evidence="16">Binds 1 siroheme per subunit.</text>
</comment>
<keyword evidence="9 15" id="KW-0274">FAD</keyword>
<dbReference type="Pfam" id="PF04324">
    <property type="entry name" value="Fer2_BFD"/>
    <property type="match status" value="2"/>
</dbReference>
<dbReference type="InterPro" id="IPR036188">
    <property type="entry name" value="FAD/NAD-bd_sf"/>
</dbReference>
<keyword evidence="5 16" id="KW-0349">Heme</keyword>
<feature type="binding site" evidence="16">
    <location>
        <position position="641"/>
    </location>
    <ligand>
        <name>[4Fe-4S] cluster</name>
        <dbReference type="ChEBI" id="CHEBI:49883"/>
    </ligand>
</feature>
<evidence type="ECO:0000256" key="4">
    <source>
        <dbReference type="ARBA" id="ARBA00022485"/>
    </source>
</evidence>
<feature type="binding site" description="axial binding residue" evidence="16">
    <location>
        <position position="679"/>
    </location>
    <ligand>
        <name>siroheme</name>
        <dbReference type="ChEBI" id="CHEBI:60052"/>
    </ligand>
    <ligandPart>
        <name>Fe</name>
        <dbReference type="ChEBI" id="CHEBI:18248"/>
    </ligandPart>
</feature>
<dbReference type="PRINTS" id="PR00368">
    <property type="entry name" value="FADPNR"/>
</dbReference>
<evidence type="ECO:0000256" key="5">
    <source>
        <dbReference type="ARBA" id="ARBA00022617"/>
    </source>
</evidence>
<evidence type="ECO:0000256" key="3">
    <source>
        <dbReference type="ARBA" id="ARBA00010429"/>
    </source>
</evidence>
<dbReference type="SUPFAM" id="SSF55124">
    <property type="entry name" value="Nitrite/Sulfite reductase N-terminal domain-like"/>
    <property type="match status" value="1"/>
</dbReference>
<keyword evidence="10" id="KW-0560">Oxidoreductase</keyword>
<evidence type="ECO:0000256" key="6">
    <source>
        <dbReference type="ARBA" id="ARBA00022630"/>
    </source>
</evidence>
<evidence type="ECO:0000259" key="18">
    <source>
        <dbReference type="Pfam" id="PF03460"/>
    </source>
</evidence>
<dbReference type="InterPro" id="IPR041575">
    <property type="entry name" value="Rubredoxin_C"/>
</dbReference>
<comment type="similarity">
    <text evidence="3">Belongs to the nitrite and sulfite reductase 4Fe-4S domain family.</text>
</comment>
<dbReference type="Gene3D" id="3.30.390.30">
    <property type="match status" value="1"/>
</dbReference>
<dbReference type="InterPro" id="IPR012744">
    <property type="entry name" value="Nitri_red_NirB"/>
</dbReference>
<dbReference type="GO" id="GO:0050660">
    <property type="term" value="F:flavin adenine dinucleotide binding"/>
    <property type="evidence" value="ECO:0007669"/>
    <property type="project" value="UniProtKB-UniRule"/>
</dbReference>
<keyword evidence="6 15" id="KW-0285">Flavoprotein</keyword>
<dbReference type="GO" id="GO:0046872">
    <property type="term" value="F:metal ion binding"/>
    <property type="evidence" value="ECO:0007669"/>
    <property type="project" value="UniProtKB-KW"/>
</dbReference>
<evidence type="ECO:0000256" key="10">
    <source>
        <dbReference type="ARBA" id="ARBA00023002"/>
    </source>
</evidence>
<comment type="cofactor">
    <cofactor evidence="14">
        <name>[2Fe-2S] cluster</name>
        <dbReference type="ChEBI" id="CHEBI:190135"/>
    </cofactor>
</comment>
<evidence type="ECO:0000256" key="12">
    <source>
        <dbReference type="ARBA" id="ARBA00023014"/>
    </source>
</evidence>
<dbReference type="GO" id="GO:0020037">
    <property type="term" value="F:heme binding"/>
    <property type="evidence" value="ECO:0007669"/>
    <property type="project" value="InterPro"/>
</dbReference>
<dbReference type="Gene3D" id="3.50.50.60">
    <property type="entry name" value="FAD/NAD(P)-binding domain"/>
    <property type="match status" value="2"/>
</dbReference>
<dbReference type="InterPro" id="IPR016156">
    <property type="entry name" value="FAD/NAD-linked_Rdtase_dimer_sf"/>
</dbReference>
<feature type="domain" description="FAD/NAD(P)-binding" evidence="20">
    <location>
        <begin position="5"/>
        <end position="281"/>
    </location>
</feature>
<feature type="binding site" evidence="16">
    <location>
        <position position="679"/>
    </location>
    <ligand>
        <name>[4Fe-4S] cluster</name>
        <dbReference type="ChEBI" id="CHEBI:49883"/>
    </ligand>
</feature>
<dbReference type="Pfam" id="PF03460">
    <property type="entry name" value="NIR_SIR_ferr"/>
    <property type="match status" value="1"/>
</dbReference>
<dbReference type="InterPro" id="IPR005117">
    <property type="entry name" value="NiRdtase/SiRdtase_haem-b_fer"/>
</dbReference>
<evidence type="ECO:0000256" key="14">
    <source>
        <dbReference type="ARBA" id="ARBA00034078"/>
    </source>
</evidence>
<dbReference type="PIRSF" id="PIRSF037149">
    <property type="entry name" value="NirB"/>
    <property type="match status" value="1"/>
</dbReference>
<evidence type="ECO:0000256" key="15">
    <source>
        <dbReference type="PIRNR" id="PIRNR037149"/>
    </source>
</evidence>
<keyword evidence="12 16" id="KW-0411">Iron-sulfur</keyword>
<feature type="domain" description="BFD-like [2Fe-2S]-binding" evidence="19">
    <location>
        <begin position="416"/>
        <end position="465"/>
    </location>
</feature>
<feature type="binding site" evidence="16">
    <location>
        <position position="635"/>
    </location>
    <ligand>
        <name>[4Fe-4S] cluster</name>
        <dbReference type="ChEBI" id="CHEBI:49883"/>
    </ligand>
</feature>
<evidence type="ECO:0000256" key="9">
    <source>
        <dbReference type="ARBA" id="ARBA00022827"/>
    </source>
</evidence>
<feature type="binding site" evidence="16">
    <location>
        <position position="675"/>
    </location>
    <ligand>
        <name>[4Fe-4S] cluster</name>
        <dbReference type="ChEBI" id="CHEBI:49883"/>
    </ligand>
</feature>
<organism evidence="22 23">
    <name type="scientific">Bacillus spizizenii (strain ATCC 23059 / NRRL B-14472 / W23)</name>
    <name type="common">Bacillus subtilis subsp. spizizenii</name>
    <dbReference type="NCBI Taxonomy" id="655816"/>
    <lineage>
        <taxon>Bacteria</taxon>
        <taxon>Bacillati</taxon>
        <taxon>Bacillota</taxon>
        <taxon>Bacilli</taxon>
        <taxon>Bacillales</taxon>
        <taxon>Bacillaceae</taxon>
        <taxon>Bacillus</taxon>
    </lineage>
</organism>
<keyword evidence="7" id="KW-0001">2Fe-2S</keyword>
<dbReference type="Gene3D" id="3.90.480.10">
    <property type="entry name" value="Sulfite Reductase Hemoprotein,Domain 2"/>
    <property type="match status" value="1"/>
</dbReference>
<comment type="pathway">
    <text evidence="2">Nitrogen metabolism; nitrate reduction (assimilation).</text>
</comment>
<dbReference type="HOGENOM" id="CLU_003291_0_0_9"/>
<dbReference type="Pfam" id="PF07992">
    <property type="entry name" value="Pyr_redox_2"/>
    <property type="match status" value="1"/>
</dbReference>
<accession>E0U1P6</accession>
<dbReference type="Pfam" id="PF18267">
    <property type="entry name" value="Rubredoxin_C"/>
    <property type="match status" value="1"/>
</dbReference>
<dbReference type="GO" id="GO:0098809">
    <property type="term" value="F:nitrite reductase activity"/>
    <property type="evidence" value="ECO:0007669"/>
    <property type="project" value="InterPro"/>
</dbReference>
<dbReference type="InterPro" id="IPR017121">
    <property type="entry name" value="Nitrite_Rdtase_lsu"/>
</dbReference>
<evidence type="ECO:0000259" key="17">
    <source>
        <dbReference type="Pfam" id="PF01077"/>
    </source>
</evidence>
<dbReference type="SUPFAM" id="SSF56014">
    <property type="entry name" value="Nitrite and sulphite reductase 4Fe-4S domain-like"/>
    <property type="match status" value="1"/>
</dbReference>
<dbReference type="InterPro" id="IPR006067">
    <property type="entry name" value="NO2/SO3_Rdtase_4Fe4S_dom"/>
</dbReference>
<keyword evidence="11 16" id="KW-0408">Iron</keyword>
<feature type="domain" description="NADH-rubredoxin oxidoreductase C-terminal" evidence="21">
    <location>
        <begin position="317"/>
        <end position="384"/>
    </location>
</feature>
<dbReference type="RefSeq" id="WP_003224848.1">
    <property type="nucleotide sequence ID" value="NC_014479.1"/>
</dbReference>
<evidence type="ECO:0000256" key="13">
    <source>
        <dbReference type="ARBA" id="ARBA00023063"/>
    </source>
</evidence>
<evidence type="ECO:0000313" key="23">
    <source>
        <dbReference type="Proteomes" id="UP000002233"/>
    </source>
</evidence>
<evidence type="ECO:0000256" key="8">
    <source>
        <dbReference type="ARBA" id="ARBA00022723"/>
    </source>
</evidence>
<protein>
    <submittedName>
        <fullName evidence="22">Assimilatory nitrite reductase subunit</fullName>
    </submittedName>
</protein>
<gene>
    <name evidence="22" type="primary">nasD</name>
    <name evidence="22" type="ordered locus">BSUW23_01685</name>
</gene>
<dbReference type="GO" id="GO:0042128">
    <property type="term" value="P:nitrate assimilation"/>
    <property type="evidence" value="ECO:0007669"/>
    <property type="project" value="UniProtKB-UniRule"/>
</dbReference>
<feature type="domain" description="Nitrite/sulphite reductase 4Fe-4S" evidence="17">
    <location>
        <begin position="626"/>
        <end position="765"/>
    </location>
</feature>
<dbReference type="AlphaFoldDB" id="E0U1P6"/>
<dbReference type="CDD" id="cd19943">
    <property type="entry name" value="NirB_Fer2_BFD-like_1"/>
    <property type="match status" value="1"/>
</dbReference>
<dbReference type="PANTHER" id="PTHR43809:SF1">
    <property type="entry name" value="NITRITE REDUCTASE (NADH) LARGE SUBUNIT"/>
    <property type="match status" value="1"/>
</dbReference>
<dbReference type="PRINTS" id="PR00411">
    <property type="entry name" value="PNDRDTASEI"/>
</dbReference>
<evidence type="ECO:0000256" key="2">
    <source>
        <dbReference type="ARBA" id="ARBA00005096"/>
    </source>
</evidence>
<dbReference type="EMBL" id="CP002183">
    <property type="protein sequence ID" value="ADM36394.1"/>
    <property type="molecule type" value="Genomic_DNA"/>
</dbReference>
<evidence type="ECO:0000256" key="11">
    <source>
        <dbReference type="ARBA" id="ARBA00023004"/>
    </source>
</evidence>
<dbReference type="FunFam" id="3.30.413.10:FF:000017">
    <property type="entry name" value="Nitrite reductase large subunit"/>
    <property type="match status" value="1"/>
</dbReference>
<reference key="1">
    <citation type="submission" date="2010-08" db="EMBL/GenBank/DDBJ databases">
        <authorList>
            <person name="Zeigler D.R."/>
        </authorList>
    </citation>
    <scope>NUCLEOTIDE SEQUENCE</scope>
    <source>
        <strain>W23</strain>
    </source>
</reference>
<dbReference type="FunFam" id="1.10.10.1100:FF:000002">
    <property type="entry name" value="Nitrite reductase large subunit"/>
    <property type="match status" value="1"/>
</dbReference>
<dbReference type="GO" id="GO:0050661">
    <property type="term" value="F:NADP binding"/>
    <property type="evidence" value="ECO:0007669"/>
    <property type="project" value="UniProtKB-UniRule"/>
</dbReference>
<dbReference type="GO" id="GO:0051537">
    <property type="term" value="F:2 iron, 2 sulfur cluster binding"/>
    <property type="evidence" value="ECO:0007669"/>
    <property type="project" value="UniProtKB-KW"/>
</dbReference>
<proteinExistence type="inferred from homology"/>
<feature type="domain" description="Nitrite/Sulfite reductase ferredoxin-like" evidence="18">
    <location>
        <begin position="556"/>
        <end position="618"/>
    </location>
</feature>
<feature type="domain" description="BFD-like [2Fe-2S]-binding" evidence="19">
    <location>
        <begin position="481"/>
        <end position="530"/>
    </location>
</feature>
<evidence type="ECO:0000259" key="19">
    <source>
        <dbReference type="Pfam" id="PF04324"/>
    </source>
</evidence>
<dbReference type="SUPFAM" id="SSF51905">
    <property type="entry name" value="FAD/NAD(P)-binding domain"/>
    <property type="match status" value="2"/>
</dbReference>
<dbReference type="PRINTS" id="PR00397">
    <property type="entry name" value="SIROHAEM"/>
</dbReference>
<evidence type="ECO:0000256" key="7">
    <source>
        <dbReference type="ARBA" id="ARBA00022714"/>
    </source>
</evidence>
<evidence type="ECO:0000259" key="21">
    <source>
        <dbReference type="Pfam" id="PF18267"/>
    </source>
</evidence>
<dbReference type="CDD" id="cd19944">
    <property type="entry name" value="NirB_Fer2_BFD-like_2"/>
    <property type="match status" value="1"/>
</dbReference>
<dbReference type="InterPro" id="IPR045854">
    <property type="entry name" value="NO2/SO3_Rdtase_4Fe4S_sf"/>
</dbReference>
<dbReference type="InterPro" id="IPR007419">
    <property type="entry name" value="BFD-like_2Fe2S-bd_dom"/>
</dbReference>
<dbReference type="Pfam" id="PF01077">
    <property type="entry name" value="NIR_SIR"/>
    <property type="match status" value="1"/>
</dbReference>
<dbReference type="InterPro" id="IPR006066">
    <property type="entry name" value="NO2/SO3_Rdtase_FeS/sirohaem_BS"/>
</dbReference>
<dbReference type="InterPro" id="IPR023753">
    <property type="entry name" value="FAD/NAD-binding_dom"/>
</dbReference>
<dbReference type="Gene3D" id="1.10.10.1100">
    <property type="entry name" value="BFD-like [2Fe-2S]-binding domain"/>
    <property type="match status" value="1"/>
</dbReference>
<comment type="cofactor">
    <cofactor evidence="16">
        <name>[4Fe-4S] cluster</name>
        <dbReference type="ChEBI" id="CHEBI:49883"/>
    </cofactor>
    <text evidence="16">Binds 1 [4Fe-4S] cluster per subunit.</text>
</comment>
<dbReference type="FunFam" id="3.50.50.60:FF:000033">
    <property type="entry name" value="Nitrite reductase [NAD(P)H], large subunit"/>
    <property type="match status" value="1"/>
</dbReference>
<dbReference type="PANTHER" id="PTHR43809">
    <property type="entry name" value="NITRITE REDUCTASE (NADH) LARGE SUBUNIT"/>
    <property type="match status" value="1"/>
</dbReference>
<dbReference type="Proteomes" id="UP000002233">
    <property type="component" value="Chromosome"/>
</dbReference>
<dbReference type="NCBIfam" id="TIGR02374">
    <property type="entry name" value="nitri_red_nirB"/>
    <property type="match status" value="1"/>
</dbReference>
<dbReference type="Gene3D" id="3.30.413.10">
    <property type="entry name" value="Sulfite Reductase Hemoprotein, domain 1"/>
    <property type="match status" value="1"/>
</dbReference>
<evidence type="ECO:0000256" key="16">
    <source>
        <dbReference type="PIRSR" id="PIRSR037149-1"/>
    </source>
</evidence>
<dbReference type="InterPro" id="IPR052034">
    <property type="entry name" value="NasD-like"/>
</dbReference>
<dbReference type="GO" id="GO:0051539">
    <property type="term" value="F:4 iron, 4 sulfur cluster binding"/>
    <property type="evidence" value="ECO:0007669"/>
    <property type="project" value="UniProtKB-KW"/>
</dbReference>
<dbReference type="UniPathway" id="UPA00653"/>
<keyword evidence="4 16" id="KW-0004">4Fe-4S</keyword>
<dbReference type="KEGG" id="bss:BSUW23_01685"/>
<sequence length="805" mass="88400">MGKKQLVLVGNGMAGVRAIEEILSVAKDEFQITIFGAEPHPNYNRILLSKVLQGDTDIKDITLNDWDWYEENNIQLYTNETVIKVDTENKTVITDADRIQPYDELILATGSVPFILPIPGADKKGVTAFRDIKDTDTMLAASKQYKKAAVIGGGLLGLEAARGLLNLGMDVSVIHLAPYLMERQLDATAGRLLQNELEKQGMTFLLEKQTEEIVGDGRVEGVRFKDGTSIEADLVVMAVGIRPNTALGAESGIPVNRGIIVNDYMQTEIPHIYAVGECAEHRGIAYGLVAPLYEQAKVLAKHICGIETKPYEGSVLSTQLKVSGVEVFSAGDFNESDEKKAIKVFDEQDGIYKKIVLRGNQIVGAVLFGDSSEGNRLFSMIQKEADITETSKISILQPLNQEAGTSMTAAMSDDEIICGCNGVSKGAIIQAIQEKGCSSTDEIKACTGASRSCGGCKPLVEEILQHTLGSDFDASAQKEAICGCTTLSRDEVVEEIKAKGLSHTREIMNVLGWKTPEGCSKCRPALNYYLGMINPTKYEDDRTSRFVNERMHANIQKDGTYSVVPRMYGGVTNSTDLRKIADVVDKYEIPLVKMTGGQRIDLIGVKKEDLPKVWEDLDMPSGYAYGKTLRTVKTCVGEQFCRFGTQDSMALGIALEKKFEGLNTPHKVKMAVSACPRNCAESGIKDLGVVGIDGGWELYVGGNGGTHLRAGDLLMKVKTNEEVLEYAGAYLQYYRETANYLERTSAWLERVGLSHVQSVLNNPEKRQELNDQMNETLSVHKDPWKNFLENKQTSKELFENVVSTS</sequence>
<dbReference type="InterPro" id="IPR041854">
    <property type="entry name" value="BFD-like_2Fe2S-bd_dom_sf"/>
</dbReference>
<keyword evidence="13 15" id="KW-0534">Nitrate assimilation</keyword>
<dbReference type="InterPro" id="IPR036136">
    <property type="entry name" value="Nit/Sulf_reduc_fer-like_dom_sf"/>
</dbReference>
<reference evidence="22 23" key="2">
    <citation type="journal article" date="2011" name="Microbiology">
        <title>The genome sequence of Bacillus subtilis subsp. spizizenii W23: insights into speciation within the B. subtilis complex and into the history of B. subtilis genetics.</title>
        <authorList>
            <person name="Zeigler D.R."/>
        </authorList>
    </citation>
    <scope>NUCLEOTIDE SEQUENCE [LARGE SCALE GENOMIC DNA]</scope>
    <source>
        <strain evidence="23">ATCC 23059 / NRRL B-14472 / W23</strain>
    </source>
</reference>
<name>E0U1P6_BACSH</name>
<evidence type="ECO:0000256" key="1">
    <source>
        <dbReference type="ARBA" id="ARBA00001974"/>
    </source>
</evidence>
<evidence type="ECO:0000313" key="22">
    <source>
        <dbReference type="EMBL" id="ADM36394.1"/>
    </source>
</evidence>